<feature type="compositionally biased region" description="Polar residues" evidence="1">
    <location>
        <begin position="84"/>
        <end position="93"/>
    </location>
</feature>
<organism evidence="2 3">
    <name type="scientific">Parnassius apollo</name>
    <name type="common">Apollo butterfly</name>
    <name type="synonym">Papilio apollo</name>
    <dbReference type="NCBI Taxonomy" id="110799"/>
    <lineage>
        <taxon>Eukaryota</taxon>
        <taxon>Metazoa</taxon>
        <taxon>Ecdysozoa</taxon>
        <taxon>Arthropoda</taxon>
        <taxon>Hexapoda</taxon>
        <taxon>Insecta</taxon>
        <taxon>Pterygota</taxon>
        <taxon>Neoptera</taxon>
        <taxon>Endopterygota</taxon>
        <taxon>Lepidoptera</taxon>
        <taxon>Glossata</taxon>
        <taxon>Ditrysia</taxon>
        <taxon>Papilionoidea</taxon>
        <taxon>Papilionidae</taxon>
        <taxon>Parnassiinae</taxon>
        <taxon>Parnassini</taxon>
        <taxon>Parnassius</taxon>
        <taxon>Parnassius</taxon>
    </lineage>
</organism>
<name>A0A8S3W9A6_PARAO</name>
<accession>A0A8S3W9A6</accession>
<gene>
    <name evidence="2" type="ORF">PAPOLLO_LOCUS3656</name>
</gene>
<keyword evidence="3" id="KW-1185">Reference proteome</keyword>
<reference evidence="2" key="1">
    <citation type="submission" date="2021-04" db="EMBL/GenBank/DDBJ databases">
        <authorList>
            <person name="Tunstrom K."/>
        </authorList>
    </citation>
    <scope>NUCLEOTIDE SEQUENCE</scope>
</reference>
<dbReference type="OrthoDB" id="7417586at2759"/>
<dbReference type="AlphaFoldDB" id="A0A8S3W9A6"/>
<proteinExistence type="predicted"/>
<feature type="region of interest" description="Disordered" evidence="1">
    <location>
        <begin position="12"/>
        <end position="39"/>
    </location>
</feature>
<dbReference type="Proteomes" id="UP000691718">
    <property type="component" value="Unassembled WGS sequence"/>
</dbReference>
<protein>
    <submittedName>
        <fullName evidence="2">(apollo) hypothetical protein</fullName>
    </submittedName>
</protein>
<sequence>MDAQDRQIEHYLNCLSDSDDDNDTSTQREDAGLSDIEDHVDIEEEIPTDSDNNEIQDDEQLIGLRQQRRSGVILSSDSEAEESPGTSANSASS</sequence>
<comment type="caution">
    <text evidence="2">The sequence shown here is derived from an EMBL/GenBank/DDBJ whole genome shotgun (WGS) entry which is preliminary data.</text>
</comment>
<feature type="compositionally biased region" description="Basic and acidic residues" evidence="1">
    <location>
        <begin position="26"/>
        <end position="39"/>
    </location>
</feature>
<evidence type="ECO:0000256" key="1">
    <source>
        <dbReference type="SAM" id="MobiDB-lite"/>
    </source>
</evidence>
<evidence type="ECO:0000313" key="2">
    <source>
        <dbReference type="EMBL" id="CAG4947620.1"/>
    </source>
</evidence>
<evidence type="ECO:0000313" key="3">
    <source>
        <dbReference type="Proteomes" id="UP000691718"/>
    </source>
</evidence>
<feature type="region of interest" description="Disordered" evidence="1">
    <location>
        <begin position="62"/>
        <end position="93"/>
    </location>
</feature>
<dbReference type="EMBL" id="CAJQZP010000212">
    <property type="protein sequence ID" value="CAG4947620.1"/>
    <property type="molecule type" value="Genomic_DNA"/>
</dbReference>